<dbReference type="Pfam" id="PF13649">
    <property type="entry name" value="Methyltransf_25"/>
    <property type="match status" value="1"/>
</dbReference>
<name>A0A0L6CFL0_9MICO</name>
<dbReference type="InterPro" id="IPR041698">
    <property type="entry name" value="Methyltransf_25"/>
</dbReference>
<dbReference type="EMBL" id="LAIR01000002">
    <property type="protein sequence ID" value="KNX36474.1"/>
    <property type="molecule type" value="Genomic_DNA"/>
</dbReference>
<evidence type="ECO:0000313" key="4">
    <source>
        <dbReference type="Proteomes" id="UP000037397"/>
    </source>
</evidence>
<organism evidence="3 4">
    <name type="scientific">Luteipulveratus halotolerans</name>
    <dbReference type="NCBI Taxonomy" id="1631356"/>
    <lineage>
        <taxon>Bacteria</taxon>
        <taxon>Bacillati</taxon>
        <taxon>Actinomycetota</taxon>
        <taxon>Actinomycetes</taxon>
        <taxon>Micrococcales</taxon>
        <taxon>Dermacoccaceae</taxon>
        <taxon>Luteipulveratus</taxon>
    </lineage>
</organism>
<protein>
    <submittedName>
        <fullName evidence="3">Methyltransferase type 11</fullName>
    </submittedName>
</protein>
<dbReference type="GO" id="GO:0008168">
    <property type="term" value="F:methyltransferase activity"/>
    <property type="evidence" value="ECO:0007669"/>
    <property type="project" value="UniProtKB-KW"/>
</dbReference>
<feature type="domain" description="Methyltransferase" evidence="2">
    <location>
        <begin position="40"/>
        <end position="132"/>
    </location>
</feature>
<evidence type="ECO:0000259" key="2">
    <source>
        <dbReference type="Pfam" id="PF13649"/>
    </source>
</evidence>
<dbReference type="RefSeq" id="WP_050668729.1">
    <property type="nucleotide sequence ID" value="NZ_LAIR01000002.1"/>
</dbReference>
<evidence type="ECO:0000256" key="1">
    <source>
        <dbReference type="ARBA" id="ARBA00022679"/>
    </source>
</evidence>
<proteinExistence type="predicted"/>
<dbReference type="PANTHER" id="PTHR43861">
    <property type="entry name" value="TRANS-ACONITATE 2-METHYLTRANSFERASE-RELATED"/>
    <property type="match status" value="1"/>
</dbReference>
<dbReference type="InterPro" id="IPR029063">
    <property type="entry name" value="SAM-dependent_MTases_sf"/>
</dbReference>
<dbReference type="SUPFAM" id="SSF53335">
    <property type="entry name" value="S-adenosyl-L-methionine-dependent methyltransferases"/>
    <property type="match status" value="1"/>
</dbReference>
<keyword evidence="4" id="KW-1185">Reference proteome</keyword>
<dbReference type="CDD" id="cd02440">
    <property type="entry name" value="AdoMet_MTases"/>
    <property type="match status" value="1"/>
</dbReference>
<dbReference type="AlphaFoldDB" id="A0A0L6CFL0"/>
<dbReference type="Proteomes" id="UP000037397">
    <property type="component" value="Unassembled WGS sequence"/>
</dbReference>
<dbReference type="PATRIC" id="fig|1631356.3.peg.693"/>
<accession>A0A0L6CFL0</accession>
<dbReference type="STRING" id="1631356.VV01_03805"/>
<dbReference type="OrthoDB" id="9805171at2"/>
<evidence type="ECO:0000313" key="3">
    <source>
        <dbReference type="EMBL" id="KNX36474.1"/>
    </source>
</evidence>
<reference evidence="4" key="1">
    <citation type="submission" date="2015-03" db="EMBL/GenBank/DDBJ databases">
        <title>Luteipulveratus halotolerans sp. nov., a novel actinobacterium (Dermacoccaceae) from Sarawak, Malaysia.</title>
        <authorList>
            <person name="Juboi H."/>
            <person name="Basik A."/>
            <person name="Shamsul S.S."/>
            <person name="Arnold P."/>
            <person name="Schmitt E.K."/>
            <person name="Sanglier J.-J."/>
            <person name="Yeo T."/>
        </authorList>
    </citation>
    <scope>NUCLEOTIDE SEQUENCE [LARGE SCALE GENOMIC DNA]</scope>
    <source>
        <strain evidence="4">C296001</strain>
    </source>
</reference>
<keyword evidence="1 3" id="KW-0808">Transferase</keyword>
<dbReference type="GO" id="GO:0032259">
    <property type="term" value="P:methylation"/>
    <property type="evidence" value="ECO:0007669"/>
    <property type="project" value="UniProtKB-KW"/>
</dbReference>
<comment type="caution">
    <text evidence="3">The sequence shown here is derived from an EMBL/GenBank/DDBJ whole genome shotgun (WGS) entry which is preliminary data.</text>
</comment>
<sequence>MVDAAFADPRLARLYDVLDPDRSDLDVYAALLDDLGASSVLDIGCGTGTFACMLASAGLDVIAVDPALASLDVARAKPYADRVRWVHGDATALPSVQVDAATMTANVAQVFVTDETWRETLAAAYAALRPGGHLVFETRVPAYRAWESWTREVSYAEAPGDGVDETWFDLLDVTGDPDAVSAGTPLLVTFCGTVVLTSGERLSSTSTLRFRSRVEVESSLAATGFEIVDVLDAPDRPGREWVFVARRP</sequence>
<gene>
    <name evidence="3" type="ORF">VV01_03805</name>
</gene>
<keyword evidence="3" id="KW-0489">Methyltransferase</keyword>
<dbReference type="Gene3D" id="3.40.50.150">
    <property type="entry name" value="Vaccinia Virus protein VP39"/>
    <property type="match status" value="1"/>
</dbReference>